<sequence>MVQAICIASQISASIADCVAIDACPLSAEEARTQLPAEERTNWGHEQAQDKTLSQVIDLLTSGSQPREKALRKETLEVQQFLREWKRLVIEHNVLYRTTSMDGQ</sequence>
<evidence type="ECO:0000313" key="1">
    <source>
        <dbReference type="EMBL" id="KAH3859446.1"/>
    </source>
</evidence>
<reference evidence="1" key="2">
    <citation type="submission" date="2020-11" db="EMBL/GenBank/DDBJ databases">
        <authorList>
            <person name="McCartney M.A."/>
            <person name="Auch B."/>
            <person name="Kono T."/>
            <person name="Mallez S."/>
            <person name="Becker A."/>
            <person name="Gohl D.M."/>
            <person name="Silverstein K.A.T."/>
            <person name="Koren S."/>
            <person name="Bechman K.B."/>
            <person name="Herman A."/>
            <person name="Abrahante J.E."/>
            <person name="Garbe J."/>
        </authorList>
    </citation>
    <scope>NUCLEOTIDE SEQUENCE</scope>
    <source>
        <strain evidence="1">Duluth1</strain>
        <tissue evidence="1">Whole animal</tissue>
    </source>
</reference>
<proteinExistence type="predicted"/>
<gene>
    <name evidence="1" type="ORF">DPMN_102261</name>
</gene>
<reference evidence="1" key="1">
    <citation type="journal article" date="2019" name="bioRxiv">
        <title>The Genome of the Zebra Mussel, Dreissena polymorpha: A Resource for Invasive Species Research.</title>
        <authorList>
            <person name="McCartney M.A."/>
            <person name="Auch B."/>
            <person name="Kono T."/>
            <person name="Mallez S."/>
            <person name="Zhang Y."/>
            <person name="Obille A."/>
            <person name="Becker A."/>
            <person name="Abrahante J.E."/>
            <person name="Garbe J."/>
            <person name="Badalamenti J.P."/>
            <person name="Herman A."/>
            <person name="Mangelson H."/>
            <person name="Liachko I."/>
            <person name="Sullivan S."/>
            <person name="Sone E.D."/>
            <person name="Koren S."/>
            <person name="Silverstein K.A.T."/>
            <person name="Beckman K.B."/>
            <person name="Gohl D.M."/>
        </authorList>
    </citation>
    <scope>NUCLEOTIDE SEQUENCE</scope>
    <source>
        <strain evidence="1">Duluth1</strain>
        <tissue evidence="1">Whole animal</tissue>
    </source>
</reference>
<accession>A0A9D4LK66</accession>
<organism evidence="1 2">
    <name type="scientific">Dreissena polymorpha</name>
    <name type="common">Zebra mussel</name>
    <name type="synonym">Mytilus polymorpha</name>
    <dbReference type="NCBI Taxonomy" id="45954"/>
    <lineage>
        <taxon>Eukaryota</taxon>
        <taxon>Metazoa</taxon>
        <taxon>Spiralia</taxon>
        <taxon>Lophotrochozoa</taxon>
        <taxon>Mollusca</taxon>
        <taxon>Bivalvia</taxon>
        <taxon>Autobranchia</taxon>
        <taxon>Heteroconchia</taxon>
        <taxon>Euheterodonta</taxon>
        <taxon>Imparidentia</taxon>
        <taxon>Neoheterodontei</taxon>
        <taxon>Myida</taxon>
        <taxon>Dreissenoidea</taxon>
        <taxon>Dreissenidae</taxon>
        <taxon>Dreissena</taxon>
    </lineage>
</organism>
<dbReference type="AlphaFoldDB" id="A0A9D4LK66"/>
<dbReference type="Proteomes" id="UP000828390">
    <property type="component" value="Unassembled WGS sequence"/>
</dbReference>
<evidence type="ECO:0000313" key="2">
    <source>
        <dbReference type="Proteomes" id="UP000828390"/>
    </source>
</evidence>
<comment type="caution">
    <text evidence="1">The sequence shown here is derived from an EMBL/GenBank/DDBJ whole genome shotgun (WGS) entry which is preliminary data.</text>
</comment>
<dbReference type="EMBL" id="JAIWYP010000003">
    <property type="protein sequence ID" value="KAH3859446.1"/>
    <property type="molecule type" value="Genomic_DNA"/>
</dbReference>
<protein>
    <submittedName>
        <fullName evidence="1">Uncharacterized protein</fullName>
    </submittedName>
</protein>
<name>A0A9D4LK66_DREPO</name>
<keyword evidence="2" id="KW-1185">Reference proteome</keyword>